<dbReference type="Gene3D" id="3.30.70.270">
    <property type="match status" value="1"/>
</dbReference>
<dbReference type="InterPro" id="IPR048435">
    <property type="entry name" value="MASE6"/>
</dbReference>
<evidence type="ECO:0000256" key="4">
    <source>
        <dbReference type="SAM" id="Phobius"/>
    </source>
</evidence>
<keyword evidence="4" id="KW-0812">Transmembrane</keyword>
<dbReference type="GO" id="GO:0052621">
    <property type="term" value="F:diguanylate cyclase activity"/>
    <property type="evidence" value="ECO:0007669"/>
    <property type="project" value="UniProtKB-EC"/>
</dbReference>
<feature type="transmembrane region" description="Helical" evidence="4">
    <location>
        <begin position="91"/>
        <end position="110"/>
    </location>
</feature>
<dbReference type="NCBIfam" id="TIGR00254">
    <property type="entry name" value="GGDEF"/>
    <property type="match status" value="1"/>
</dbReference>
<feature type="domain" description="GGDEF" evidence="5">
    <location>
        <begin position="207"/>
        <end position="338"/>
    </location>
</feature>
<evidence type="ECO:0000313" key="7">
    <source>
        <dbReference type="Proteomes" id="UP000016570"/>
    </source>
</evidence>
<evidence type="ECO:0000256" key="1">
    <source>
        <dbReference type="ARBA" id="ARBA00001946"/>
    </source>
</evidence>
<dbReference type="InterPro" id="IPR000160">
    <property type="entry name" value="GGDEF_dom"/>
</dbReference>
<protein>
    <recommendedName>
        <fullName evidence="2">diguanylate cyclase</fullName>
        <ecNumber evidence="2">2.7.7.65</ecNumber>
    </recommendedName>
</protein>
<dbReference type="Proteomes" id="UP000016570">
    <property type="component" value="Unassembled WGS sequence"/>
</dbReference>
<dbReference type="AlphaFoldDB" id="U2ZVC2"/>
<keyword evidence="7" id="KW-1185">Reference proteome</keyword>
<dbReference type="SMART" id="SM00267">
    <property type="entry name" value="GGDEF"/>
    <property type="match status" value="1"/>
</dbReference>
<dbReference type="PANTHER" id="PTHR45138:SF9">
    <property type="entry name" value="DIGUANYLATE CYCLASE DGCM-RELATED"/>
    <property type="match status" value="1"/>
</dbReference>
<dbReference type="PROSITE" id="PS50887">
    <property type="entry name" value="GGDEF"/>
    <property type="match status" value="1"/>
</dbReference>
<gene>
    <name evidence="6" type="ORF">VPR01S_01_01480</name>
</gene>
<dbReference type="Pfam" id="PF20966">
    <property type="entry name" value="MASE6"/>
    <property type="match status" value="1"/>
</dbReference>
<dbReference type="RefSeq" id="WP_021703367.1">
    <property type="nucleotide sequence ID" value="NZ_BATJ01000001.1"/>
</dbReference>
<dbReference type="EMBL" id="BATJ01000001">
    <property type="protein sequence ID" value="GAD65375.1"/>
    <property type="molecule type" value="Genomic_DNA"/>
</dbReference>
<organism evidence="6 7">
    <name type="scientific">Vibrio proteolyticus NBRC 13287</name>
    <dbReference type="NCBI Taxonomy" id="1219065"/>
    <lineage>
        <taxon>Bacteria</taxon>
        <taxon>Pseudomonadati</taxon>
        <taxon>Pseudomonadota</taxon>
        <taxon>Gammaproteobacteria</taxon>
        <taxon>Vibrionales</taxon>
        <taxon>Vibrionaceae</taxon>
        <taxon>Vibrio</taxon>
    </lineage>
</organism>
<reference evidence="6 7" key="1">
    <citation type="submission" date="2013-09" db="EMBL/GenBank/DDBJ databases">
        <title>Whole genome shotgun sequence of Vibrio proteolyticus NBRC 13287.</title>
        <authorList>
            <person name="Isaki S."/>
            <person name="Hosoyama A."/>
            <person name="Numata M."/>
            <person name="Hashimoto M."/>
            <person name="Hosoyama Y."/>
            <person name="Tsuchikane K."/>
            <person name="Noguchi M."/>
            <person name="Hirakata S."/>
            <person name="Ichikawa N."/>
            <person name="Ohji S."/>
            <person name="Yamazoe A."/>
            <person name="Fujita N."/>
        </authorList>
    </citation>
    <scope>NUCLEOTIDE SEQUENCE [LARGE SCALE GENOMIC DNA]</scope>
    <source>
        <strain evidence="6 7">NBRC 13287</strain>
    </source>
</reference>
<dbReference type="STRING" id="1219065.VPR01S_01_01480"/>
<evidence type="ECO:0000259" key="5">
    <source>
        <dbReference type="PROSITE" id="PS50887"/>
    </source>
</evidence>
<evidence type="ECO:0000256" key="2">
    <source>
        <dbReference type="ARBA" id="ARBA00012528"/>
    </source>
</evidence>
<keyword evidence="4" id="KW-1133">Transmembrane helix</keyword>
<dbReference type="eggNOG" id="COG3706">
    <property type="taxonomic scope" value="Bacteria"/>
</dbReference>
<keyword evidence="4" id="KW-0472">Membrane</keyword>
<dbReference type="CDD" id="cd01949">
    <property type="entry name" value="GGDEF"/>
    <property type="match status" value="1"/>
</dbReference>
<dbReference type="InterPro" id="IPR029787">
    <property type="entry name" value="Nucleotide_cyclase"/>
</dbReference>
<dbReference type="PANTHER" id="PTHR45138">
    <property type="entry name" value="REGULATORY COMPONENTS OF SENSORY TRANSDUCTION SYSTEM"/>
    <property type="match status" value="1"/>
</dbReference>
<feature type="transmembrane region" description="Helical" evidence="4">
    <location>
        <begin position="117"/>
        <end position="135"/>
    </location>
</feature>
<feature type="transmembrane region" description="Helical" evidence="4">
    <location>
        <begin position="40"/>
        <end position="60"/>
    </location>
</feature>
<dbReference type="SUPFAM" id="SSF55073">
    <property type="entry name" value="Nucleotide cyclase"/>
    <property type="match status" value="1"/>
</dbReference>
<comment type="caution">
    <text evidence="6">The sequence shown here is derived from an EMBL/GenBank/DDBJ whole genome shotgun (WGS) entry which is preliminary data.</text>
</comment>
<dbReference type="Pfam" id="PF00990">
    <property type="entry name" value="GGDEF"/>
    <property type="match status" value="1"/>
</dbReference>
<dbReference type="GO" id="GO:1902201">
    <property type="term" value="P:negative regulation of bacterial-type flagellum-dependent cell motility"/>
    <property type="evidence" value="ECO:0007669"/>
    <property type="project" value="TreeGrafter"/>
</dbReference>
<dbReference type="GO" id="GO:0005886">
    <property type="term" value="C:plasma membrane"/>
    <property type="evidence" value="ECO:0007669"/>
    <property type="project" value="TreeGrafter"/>
</dbReference>
<feature type="transmembrane region" description="Helical" evidence="4">
    <location>
        <begin position="12"/>
        <end position="34"/>
    </location>
</feature>
<dbReference type="FunFam" id="3.30.70.270:FF:000001">
    <property type="entry name" value="Diguanylate cyclase domain protein"/>
    <property type="match status" value="1"/>
</dbReference>
<comment type="cofactor">
    <cofactor evidence="1">
        <name>Mg(2+)</name>
        <dbReference type="ChEBI" id="CHEBI:18420"/>
    </cofactor>
</comment>
<dbReference type="InterPro" id="IPR043128">
    <property type="entry name" value="Rev_trsase/Diguanyl_cyclase"/>
</dbReference>
<name>U2ZVC2_VIBPR</name>
<dbReference type="InterPro" id="IPR050469">
    <property type="entry name" value="Diguanylate_Cyclase"/>
</dbReference>
<proteinExistence type="predicted"/>
<dbReference type="EC" id="2.7.7.65" evidence="2"/>
<accession>U2ZVC2</accession>
<comment type="catalytic activity">
    <reaction evidence="3">
        <text>2 GTP = 3',3'-c-di-GMP + 2 diphosphate</text>
        <dbReference type="Rhea" id="RHEA:24898"/>
        <dbReference type="ChEBI" id="CHEBI:33019"/>
        <dbReference type="ChEBI" id="CHEBI:37565"/>
        <dbReference type="ChEBI" id="CHEBI:58805"/>
        <dbReference type="EC" id="2.7.7.65"/>
    </reaction>
</comment>
<evidence type="ECO:0000313" key="6">
    <source>
        <dbReference type="EMBL" id="GAD65375.1"/>
    </source>
</evidence>
<feature type="transmembrane region" description="Helical" evidence="4">
    <location>
        <begin position="67"/>
        <end position="85"/>
    </location>
</feature>
<dbReference type="GO" id="GO:0043709">
    <property type="term" value="P:cell adhesion involved in single-species biofilm formation"/>
    <property type="evidence" value="ECO:0007669"/>
    <property type="project" value="TreeGrafter"/>
</dbReference>
<sequence length="351" mass="39735">MESDVFNPSHELRAAVLSCLSAFLASVSLFFALFNAYFNQSYLLSGLEFAYFLVSVYVYWRARQGKVRIAVSVAYIYFLVLIVAVGTYISVFSSALVVWTCLFPVINYLLLGRRYGLLSTGCVLLIQTLVISLKIHQVNHVIDYRMLMNLSGVYLSLWILSHIYEVRRKFSEQSLERMAARDALTGIFNRHALLHHFENQRKVLSNTSLSVLILDLDYFKKVNDQYGHNTGDKVLIQAANLLRDLLPNHNAYRIGGEEFCITLNNVDVDKAVHIAEYLRKKFANHTFHVSGYSIQLTASIGVCECAAELTLEDVLIAADVELYRAKQNGRNQVMVCGSYENEPEQEALSTA</sequence>
<evidence type="ECO:0000256" key="3">
    <source>
        <dbReference type="ARBA" id="ARBA00034247"/>
    </source>
</evidence>